<evidence type="ECO:0000256" key="1">
    <source>
        <dbReference type="SAM" id="Phobius"/>
    </source>
</evidence>
<feature type="transmembrane region" description="Helical" evidence="1">
    <location>
        <begin position="22"/>
        <end position="43"/>
    </location>
</feature>
<protein>
    <recommendedName>
        <fullName evidence="4">Fungal N-terminal domain-containing protein</fullName>
    </recommendedName>
</protein>
<gene>
    <name evidence="2" type="ORF">PT974_04852</name>
</gene>
<sequence length="184" mass="20932">MERSCPPCPDCGDSPLSTTGNILGILTFALGLVVSLFALLAVVRGAEHEVGFLVSSLEETGKQIRHSREYFHLLDVESDDDLQYMRDLTLAALNDLETSQRGMMEDLVRTQSSISSFWTRLDWWYRQKDVAAELSKLDSQKHHLNSIQLTFLLRKIKAQNDTVLMVNRYTRELWDAKRALDGNA</sequence>
<keyword evidence="1" id="KW-0812">Transmembrane</keyword>
<accession>A0ABR0SQD0</accession>
<keyword evidence="1" id="KW-0472">Membrane</keyword>
<reference evidence="2 3" key="1">
    <citation type="submission" date="2024-01" db="EMBL/GenBank/DDBJ databases">
        <title>Complete genome of Cladobotryum mycophilum ATHUM6906.</title>
        <authorList>
            <person name="Christinaki A.C."/>
            <person name="Myridakis A.I."/>
            <person name="Kouvelis V.N."/>
        </authorList>
    </citation>
    <scope>NUCLEOTIDE SEQUENCE [LARGE SCALE GENOMIC DNA]</scope>
    <source>
        <strain evidence="2 3">ATHUM6906</strain>
    </source>
</reference>
<comment type="caution">
    <text evidence="2">The sequence shown here is derived from an EMBL/GenBank/DDBJ whole genome shotgun (WGS) entry which is preliminary data.</text>
</comment>
<evidence type="ECO:0000313" key="3">
    <source>
        <dbReference type="Proteomes" id="UP001338125"/>
    </source>
</evidence>
<organism evidence="2 3">
    <name type="scientific">Cladobotryum mycophilum</name>
    <dbReference type="NCBI Taxonomy" id="491253"/>
    <lineage>
        <taxon>Eukaryota</taxon>
        <taxon>Fungi</taxon>
        <taxon>Dikarya</taxon>
        <taxon>Ascomycota</taxon>
        <taxon>Pezizomycotina</taxon>
        <taxon>Sordariomycetes</taxon>
        <taxon>Hypocreomycetidae</taxon>
        <taxon>Hypocreales</taxon>
        <taxon>Hypocreaceae</taxon>
        <taxon>Cladobotryum</taxon>
    </lineage>
</organism>
<proteinExistence type="predicted"/>
<evidence type="ECO:0000313" key="2">
    <source>
        <dbReference type="EMBL" id="KAK5994378.1"/>
    </source>
</evidence>
<evidence type="ECO:0008006" key="4">
    <source>
        <dbReference type="Google" id="ProtNLM"/>
    </source>
</evidence>
<keyword evidence="3" id="KW-1185">Reference proteome</keyword>
<name>A0ABR0SQD0_9HYPO</name>
<keyword evidence="1" id="KW-1133">Transmembrane helix</keyword>
<dbReference type="EMBL" id="JAVFKD010000010">
    <property type="protein sequence ID" value="KAK5994378.1"/>
    <property type="molecule type" value="Genomic_DNA"/>
</dbReference>
<dbReference type="Proteomes" id="UP001338125">
    <property type="component" value="Unassembled WGS sequence"/>
</dbReference>